<feature type="signal peptide" evidence="14">
    <location>
        <begin position="1"/>
        <end position="25"/>
    </location>
</feature>
<reference evidence="15" key="1">
    <citation type="submission" date="2020-05" db="EMBL/GenBank/DDBJ databases">
        <title>Mycena genomes resolve the evolution of fungal bioluminescence.</title>
        <authorList>
            <person name="Tsai I.J."/>
        </authorList>
    </citation>
    <scope>NUCLEOTIDE SEQUENCE</scope>
    <source>
        <strain evidence="15">160909Yilan</strain>
    </source>
</reference>
<evidence type="ECO:0000256" key="5">
    <source>
        <dbReference type="ARBA" id="ARBA00022617"/>
    </source>
</evidence>
<keyword evidence="11" id="KW-0503">Monooxygenase</keyword>
<protein>
    <submittedName>
        <fullName evidence="15">Cytochrome P450</fullName>
    </submittedName>
</protein>
<evidence type="ECO:0000256" key="7">
    <source>
        <dbReference type="ARBA" id="ARBA00022723"/>
    </source>
</evidence>
<evidence type="ECO:0000256" key="9">
    <source>
        <dbReference type="ARBA" id="ARBA00023002"/>
    </source>
</evidence>
<accession>A0A8H6Y0A0</accession>
<evidence type="ECO:0000313" key="15">
    <source>
        <dbReference type="EMBL" id="KAF7351645.1"/>
    </source>
</evidence>
<comment type="cofactor">
    <cofactor evidence="1 13">
        <name>heme</name>
        <dbReference type="ChEBI" id="CHEBI:30413"/>
    </cofactor>
</comment>
<comment type="similarity">
    <text evidence="4">Belongs to the cytochrome P450 family.</text>
</comment>
<evidence type="ECO:0000256" key="8">
    <source>
        <dbReference type="ARBA" id="ARBA00022989"/>
    </source>
</evidence>
<dbReference type="InterPro" id="IPR050121">
    <property type="entry name" value="Cytochrome_P450_monoxygenase"/>
</dbReference>
<dbReference type="Gene3D" id="1.10.630.10">
    <property type="entry name" value="Cytochrome P450"/>
    <property type="match status" value="1"/>
</dbReference>
<keyword evidence="6" id="KW-0812">Transmembrane</keyword>
<dbReference type="GO" id="GO:0004497">
    <property type="term" value="F:monooxygenase activity"/>
    <property type="evidence" value="ECO:0007669"/>
    <property type="project" value="UniProtKB-KW"/>
</dbReference>
<name>A0A8H6Y0A0_9AGAR</name>
<evidence type="ECO:0000256" key="12">
    <source>
        <dbReference type="ARBA" id="ARBA00023136"/>
    </source>
</evidence>
<proteinExistence type="inferred from homology"/>
<dbReference type="PRINTS" id="PR00385">
    <property type="entry name" value="P450"/>
</dbReference>
<keyword evidence="7 13" id="KW-0479">Metal-binding</keyword>
<dbReference type="SUPFAM" id="SSF48264">
    <property type="entry name" value="Cytochrome P450"/>
    <property type="match status" value="1"/>
</dbReference>
<dbReference type="GO" id="GO:0005506">
    <property type="term" value="F:iron ion binding"/>
    <property type="evidence" value="ECO:0007669"/>
    <property type="project" value="InterPro"/>
</dbReference>
<evidence type="ECO:0000313" key="16">
    <source>
        <dbReference type="Proteomes" id="UP000623467"/>
    </source>
</evidence>
<dbReference type="OrthoDB" id="1470350at2759"/>
<keyword evidence="16" id="KW-1185">Reference proteome</keyword>
<evidence type="ECO:0000256" key="2">
    <source>
        <dbReference type="ARBA" id="ARBA00004370"/>
    </source>
</evidence>
<dbReference type="PANTHER" id="PTHR24305:SF166">
    <property type="entry name" value="CYTOCHROME P450 12A4, MITOCHONDRIAL-RELATED"/>
    <property type="match status" value="1"/>
</dbReference>
<evidence type="ECO:0000256" key="11">
    <source>
        <dbReference type="ARBA" id="ARBA00023033"/>
    </source>
</evidence>
<dbReference type="InterPro" id="IPR036396">
    <property type="entry name" value="Cyt_P450_sf"/>
</dbReference>
<dbReference type="EMBL" id="JACAZH010000013">
    <property type="protein sequence ID" value="KAF7351645.1"/>
    <property type="molecule type" value="Genomic_DNA"/>
</dbReference>
<dbReference type="AlphaFoldDB" id="A0A8H6Y0A0"/>
<evidence type="ECO:0000256" key="10">
    <source>
        <dbReference type="ARBA" id="ARBA00023004"/>
    </source>
</evidence>
<feature type="chain" id="PRO_5034584958" evidence="14">
    <location>
        <begin position="26"/>
        <end position="524"/>
    </location>
</feature>
<comment type="caution">
    <text evidence="15">The sequence shown here is derived from an EMBL/GenBank/DDBJ whole genome shotgun (WGS) entry which is preliminary data.</text>
</comment>
<dbReference type="PANTHER" id="PTHR24305">
    <property type="entry name" value="CYTOCHROME P450"/>
    <property type="match status" value="1"/>
</dbReference>
<keyword evidence="12" id="KW-0472">Membrane</keyword>
<keyword evidence="14" id="KW-0732">Signal</keyword>
<dbReference type="PRINTS" id="PR00463">
    <property type="entry name" value="EP450I"/>
</dbReference>
<keyword evidence="5 13" id="KW-0349">Heme</keyword>
<dbReference type="Proteomes" id="UP000623467">
    <property type="component" value="Unassembled WGS sequence"/>
</dbReference>
<dbReference type="GO" id="GO:0016705">
    <property type="term" value="F:oxidoreductase activity, acting on paired donors, with incorporation or reduction of molecular oxygen"/>
    <property type="evidence" value="ECO:0007669"/>
    <property type="project" value="InterPro"/>
</dbReference>
<dbReference type="InterPro" id="IPR001128">
    <property type="entry name" value="Cyt_P450"/>
</dbReference>
<dbReference type="Pfam" id="PF00067">
    <property type="entry name" value="p450"/>
    <property type="match status" value="1"/>
</dbReference>
<evidence type="ECO:0000256" key="3">
    <source>
        <dbReference type="ARBA" id="ARBA00004721"/>
    </source>
</evidence>
<evidence type="ECO:0000256" key="1">
    <source>
        <dbReference type="ARBA" id="ARBA00001971"/>
    </source>
</evidence>
<evidence type="ECO:0000256" key="4">
    <source>
        <dbReference type="ARBA" id="ARBA00010617"/>
    </source>
</evidence>
<keyword evidence="9" id="KW-0560">Oxidoreductase</keyword>
<feature type="binding site" description="axial binding residue" evidence="13">
    <location>
        <position position="466"/>
    </location>
    <ligand>
        <name>heme</name>
        <dbReference type="ChEBI" id="CHEBI:30413"/>
    </ligand>
    <ligandPart>
        <name>Fe</name>
        <dbReference type="ChEBI" id="CHEBI:18248"/>
    </ligandPart>
</feature>
<comment type="pathway">
    <text evidence="3">Secondary metabolite biosynthesis; terpenoid biosynthesis.</text>
</comment>
<keyword evidence="10 13" id="KW-0408">Iron</keyword>
<dbReference type="GO" id="GO:0020037">
    <property type="term" value="F:heme binding"/>
    <property type="evidence" value="ECO:0007669"/>
    <property type="project" value="InterPro"/>
</dbReference>
<organism evidence="15 16">
    <name type="scientific">Mycena sanguinolenta</name>
    <dbReference type="NCBI Taxonomy" id="230812"/>
    <lineage>
        <taxon>Eukaryota</taxon>
        <taxon>Fungi</taxon>
        <taxon>Dikarya</taxon>
        <taxon>Basidiomycota</taxon>
        <taxon>Agaricomycotina</taxon>
        <taxon>Agaricomycetes</taxon>
        <taxon>Agaricomycetidae</taxon>
        <taxon>Agaricales</taxon>
        <taxon>Marasmiineae</taxon>
        <taxon>Mycenaceae</taxon>
        <taxon>Mycena</taxon>
    </lineage>
</organism>
<sequence length="524" mass="58245">MTPIAITCTLLLAFCIGLLLRRVWSGLDNVPGPPPKSFLTGNLSQFHDADGWEFQRELEQSYGQVVKLHGLLGDRQLFVFDQAALHSILVENEAAYEDIPQIMRGFFSATGNAHRKYRKILTPAFSTPHLKEMIPLFYEVAERMRDGLIGPHVVHGPQMVEFTSTLSRTSLELIGRTGIGYSFDPMLPGQAQTDRYAQALKRTVFRMALLIPFMHFVVKMIPFPSFLRSMIHFVPIPALHEARDIIDLMDAAAAQLVKDRKNVLEGEDPDTDAKDVMSLLMKSNINAGTEMHLTDEELVASTSMIVFAATDTTSAALNRTLYILATHPDVQDKLRAEILAAPEHLDHAMLNALPYLDAVLHEVLRLYPPVAPVLYREAIRDTTLPLSTPIIGVDGTPMHTITVPKGTSILIATAAANRCQQVWGEDALKFRPERWESGKADTIVGGTKMCGIYGGTMTFLGGARGCIGFRFAQLELKVVLCVLLRAFKLSNPDPRVEWRKPDVIPCPTIDNQPQLPIFVERLCP</sequence>
<dbReference type="GO" id="GO:0016020">
    <property type="term" value="C:membrane"/>
    <property type="evidence" value="ECO:0007669"/>
    <property type="project" value="UniProtKB-SubCell"/>
</dbReference>
<gene>
    <name evidence="15" type="ORF">MSAN_01597100</name>
</gene>
<dbReference type="InterPro" id="IPR002401">
    <property type="entry name" value="Cyt_P450_E_grp-I"/>
</dbReference>
<evidence type="ECO:0000256" key="14">
    <source>
        <dbReference type="SAM" id="SignalP"/>
    </source>
</evidence>
<keyword evidence="8" id="KW-1133">Transmembrane helix</keyword>
<comment type="subcellular location">
    <subcellularLocation>
        <location evidence="2">Membrane</location>
    </subcellularLocation>
</comment>
<evidence type="ECO:0000256" key="6">
    <source>
        <dbReference type="ARBA" id="ARBA00022692"/>
    </source>
</evidence>
<evidence type="ECO:0000256" key="13">
    <source>
        <dbReference type="PIRSR" id="PIRSR602401-1"/>
    </source>
</evidence>